<gene>
    <name evidence="7" type="ORF">RCOM_1510830</name>
</gene>
<dbReference type="GO" id="GO:0003677">
    <property type="term" value="F:DNA binding"/>
    <property type="evidence" value="ECO:0007669"/>
    <property type="project" value="UniProtKB-KW"/>
</dbReference>
<dbReference type="Gene3D" id="1.10.10.60">
    <property type="entry name" value="Homeodomain-like"/>
    <property type="match status" value="1"/>
</dbReference>
<dbReference type="PROSITE" id="PS51294">
    <property type="entry name" value="HTH_MYB"/>
    <property type="match status" value="1"/>
</dbReference>
<evidence type="ECO:0000256" key="2">
    <source>
        <dbReference type="ARBA" id="ARBA00023125"/>
    </source>
</evidence>
<dbReference type="EMBL" id="EQ973773">
    <property type="protein sequence ID" value="EEF52016.1"/>
    <property type="molecule type" value="Genomic_DNA"/>
</dbReference>
<evidence type="ECO:0000256" key="4">
    <source>
        <dbReference type="SAM" id="MobiDB-lite"/>
    </source>
</evidence>
<feature type="compositionally biased region" description="Low complexity" evidence="4">
    <location>
        <begin position="16"/>
        <end position="25"/>
    </location>
</feature>
<feature type="compositionally biased region" description="Basic and acidic residues" evidence="4">
    <location>
        <begin position="30"/>
        <end position="50"/>
    </location>
</feature>
<protein>
    <submittedName>
        <fullName evidence="7">R2r3-myb transcription factor, putative</fullName>
    </submittedName>
</protein>
<evidence type="ECO:0000313" key="8">
    <source>
        <dbReference type="Proteomes" id="UP000008311"/>
    </source>
</evidence>
<evidence type="ECO:0000256" key="1">
    <source>
        <dbReference type="ARBA" id="ARBA00004123"/>
    </source>
</evidence>
<accession>B9RB39</accession>
<dbReference type="GO" id="GO:0005634">
    <property type="term" value="C:nucleus"/>
    <property type="evidence" value="ECO:0007669"/>
    <property type="project" value="UniProtKB-SubCell"/>
</dbReference>
<feature type="region of interest" description="Disordered" evidence="4">
    <location>
        <begin position="1"/>
        <end position="51"/>
    </location>
</feature>
<feature type="domain" description="Myb-like" evidence="5">
    <location>
        <begin position="47"/>
        <end position="88"/>
    </location>
</feature>
<keyword evidence="3" id="KW-0539">Nucleus</keyword>
<dbReference type="SUPFAM" id="SSF46689">
    <property type="entry name" value="Homeodomain-like"/>
    <property type="match status" value="1"/>
</dbReference>
<dbReference type="PANTHER" id="PTHR47999">
    <property type="entry name" value="TRANSCRIPTION FACTOR MYB8-RELATED-RELATED"/>
    <property type="match status" value="1"/>
</dbReference>
<dbReference type="STRING" id="3988.B9RB39"/>
<dbReference type="AlphaFoldDB" id="B9RB39"/>
<organism evidence="7 8">
    <name type="scientific">Ricinus communis</name>
    <name type="common">Castor bean</name>
    <dbReference type="NCBI Taxonomy" id="3988"/>
    <lineage>
        <taxon>Eukaryota</taxon>
        <taxon>Viridiplantae</taxon>
        <taxon>Streptophyta</taxon>
        <taxon>Embryophyta</taxon>
        <taxon>Tracheophyta</taxon>
        <taxon>Spermatophyta</taxon>
        <taxon>Magnoliopsida</taxon>
        <taxon>eudicotyledons</taxon>
        <taxon>Gunneridae</taxon>
        <taxon>Pentapetalae</taxon>
        <taxon>rosids</taxon>
        <taxon>fabids</taxon>
        <taxon>Malpighiales</taxon>
        <taxon>Euphorbiaceae</taxon>
        <taxon>Acalyphoideae</taxon>
        <taxon>Acalypheae</taxon>
        <taxon>Ricinus</taxon>
    </lineage>
</organism>
<proteinExistence type="predicted"/>
<dbReference type="Proteomes" id="UP000008311">
    <property type="component" value="Unassembled WGS sequence"/>
</dbReference>
<dbReference type="InterPro" id="IPR009057">
    <property type="entry name" value="Homeodomain-like_sf"/>
</dbReference>
<dbReference type="PROSITE" id="PS50090">
    <property type="entry name" value="MYB_LIKE"/>
    <property type="match status" value="1"/>
</dbReference>
<dbReference type="CDD" id="cd00167">
    <property type="entry name" value="SANT"/>
    <property type="match status" value="1"/>
</dbReference>
<feature type="domain" description="HTH myb-type" evidence="6">
    <location>
        <begin position="47"/>
        <end position="88"/>
    </location>
</feature>
<keyword evidence="8" id="KW-1185">Reference proteome</keyword>
<name>B9RB39_RICCO</name>
<reference evidence="8" key="1">
    <citation type="journal article" date="2010" name="Nat. Biotechnol.">
        <title>Draft genome sequence of the oilseed species Ricinus communis.</title>
        <authorList>
            <person name="Chan A.P."/>
            <person name="Crabtree J."/>
            <person name="Zhao Q."/>
            <person name="Lorenzi H."/>
            <person name="Orvis J."/>
            <person name="Puiu D."/>
            <person name="Melake-Berhan A."/>
            <person name="Jones K.M."/>
            <person name="Redman J."/>
            <person name="Chen G."/>
            <person name="Cahoon E.B."/>
            <person name="Gedil M."/>
            <person name="Stanke M."/>
            <person name="Haas B.J."/>
            <person name="Wortman J.R."/>
            <person name="Fraser-Liggett C.M."/>
            <person name="Ravel J."/>
            <person name="Rabinowicz P.D."/>
        </authorList>
    </citation>
    <scope>NUCLEOTIDE SEQUENCE [LARGE SCALE GENOMIC DNA]</scope>
    <source>
        <strain evidence="8">cv. Hale</strain>
    </source>
</reference>
<evidence type="ECO:0000259" key="6">
    <source>
        <dbReference type="PROSITE" id="PS51294"/>
    </source>
</evidence>
<dbReference type="InterPro" id="IPR015495">
    <property type="entry name" value="Myb_TF_plants"/>
</dbReference>
<evidence type="ECO:0000259" key="5">
    <source>
        <dbReference type="PROSITE" id="PS50090"/>
    </source>
</evidence>
<evidence type="ECO:0000256" key="3">
    <source>
        <dbReference type="ARBA" id="ARBA00023242"/>
    </source>
</evidence>
<dbReference type="eggNOG" id="KOG0048">
    <property type="taxonomic scope" value="Eukaryota"/>
</dbReference>
<dbReference type="InParanoid" id="B9RB39"/>
<sequence>MGHFGQHIYGSEVNPSSSSQLRFSSFNKAAEQRETETEMRRTPRCSKDGLNRGPWTAVEDKLLTDYISIHGEGKWSNVVKNTGLFYSS</sequence>
<comment type="subcellular location">
    <subcellularLocation>
        <location evidence="1">Nucleus</location>
    </subcellularLocation>
</comment>
<keyword evidence="2" id="KW-0238">DNA-binding</keyword>
<evidence type="ECO:0000313" key="7">
    <source>
        <dbReference type="EMBL" id="EEF52016.1"/>
    </source>
</evidence>
<dbReference type="InterPro" id="IPR017930">
    <property type="entry name" value="Myb_dom"/>
</dbReference>
<dbReference type="InterPro" id="IPR001005">
    <property type="entry name" value="SANT/Myb"/>
</dbReference>
<dbReference type="Pfam" id="PF00249">
    <property type="entry name" value="Myb_DNA-binding"/>
    <property type="match status" value="1"/>
</dbReference>
<dbReference type="PANTHER" id="PTHR47999:SF104">
    <property type="entry name" value="TRANSCRIPTION REPRESSOR MYB5-LIKE ISOFORM X1"/>
    <property type="match status" value="1"/>
</dbReference>